<keyword evidence="2" id="KW-1185">Reference proteome</keyword>
<proteinExistence type="predicted"/>
<comment type="caution">
    <text evidence="1">The sequence shown here is derived from an EMBL/GenBank/DDBJ whole genome shotgun (WGS) entry which is preliminary data.</text>
</comment>
<protein>
    <submittedName>
        <fullName evidence="1">Uncharacterized protein</fullName>
    </submittedName>
</protein>
<accession>A0A0W0U7P3</accession>
<dbReference type="PATRIC" id="fig|45065.4.peg.313"/>
<dbReference type="OrthoDB" id="9994502at2"/>
<dbReference type="EMBL" id="LNYC01000006">
    <property type="protein sequence ID" value="KTD04050.1"/>
    <property type="molecule type" value="Genomic_DNA"/>
</dbReference>
<dbReference type="STRING" id="45065.Lgee_0293"/>
<gene>
    <name evidence="1" type="ORF">Lgee_0293</name>
</gene>
<name>A0A0W0U7P3_9GAMM</name>
<reference evidence="1 2" key="1">
    <citation type="submission" date="2015-11" db="EMBL/GenBank/DDBJ databases">
        <title>Genomic analysis of 38 Legionella species identifies large and diverse effector repertoires.</title>
        <authorList>
            <person name="Burstein D."/>
            <person name="Amaro F."/>
            <person name="Zusman T."/>
            <person name="Lifshitz Z."/>
            <person name="Cohen O."/>
            <person name="Gilbert J.A."/>
            <person name="Pupko T."/>
            <person name="Shuman H.A."/>
            <person name="Segal G."/>
        </authorList>
    </citation>
    <scope>NUCLEOTIDE SEQUENCE [LARGE SCALE GENOMIC DNA]</scope>
    <source>
        <strain evidence="1 2">ATCC 49504</strain>
    </source>
</reference>
<sequence>MWKEILANLSQSKKNIPLALLMLLAGFLVGGFAGLLLGPVFSLNVIWRRWQRATSIPGKLFYSLGFLAAPLSGLLTGPLTAIPYLALTFSIAVLINPGHSLRGMFSEVIEAFRSWRKIAYSSSQDLFFTRTFFALGQLFRHGRFHEQAGSRDTYRFHKDARMEESDSEPDAIAASSSVSTETSHRDSDSEAQSEETWVDIIGESLPAVSVSAPSTPRPKPRILAKDIANVELRHTGVYFNSLSAIRVGPKTHGFIASGNPGKMRASDMAKVYAVGRSVMHARFEVTEHICRQARRFSRFPEAFQEAVLSLRGRHYDYVELFLRDVYTRYFNATDDTVLLTRVALLQTCLNEANLNAAASAMLEDITSTTTLSRAISALREEQSDSLSETLHALCDELLVHGTTLQAFTRNLVRHACDRPIDDTLTLAAMVNLPQEIDRLHQALNRVNEAINHISERLDSVDYEHLEAYRAHLEEERASLEAQMAHLQALYAPLQTNPVCAQFLKDLHDYLLRDLQTENRWGRTLSSWNSAPMTQMPLEAGCQDNRRDARAFEDNWLGISSRRYAHVSEEALRQSYQQTRLHMLYLEMREGFGKSVTPEEKIRHRTASNREAFHLTEYRYTPSNASAVSANCNKSNATLLQAAALLDARKQGRVAKRVVGSSSFSVGSNQRYSLWNPLRKNYQSGENHPWFDTLLQNLVSVKTTAIPAHLQADLQHISLVELAFHKERLEALAVQEGLQAHLNDPDYLIYHIFQVPASDVRRARDAIEGMSIQHQA</sequence>
<evidence type="ECO:0000313" key="1">
    <source>
        <dbReference type="EMBL" id="KTD04050.1"/>
    </source>
</evidence>
<dbReference type="RefSeq" id="WP_028385922.1">
    <property type="nucleotide sequence ID" value="NZ_CAAAHN010000010.1"/>
</dbReference>
<dbReference type="AlphaFoldDB" id="A0A0W0U7P3"/>
<dbReference type="Proteomes" id="UP000054785">
    <property type="component" value="Unassembled WGS sequence"/>
</dbReference>
<evidence type="ECO:0000313" key="2">
    <source>
        <dbReference type="Proteomes" id="UP000054785"/>
    </source>
</evidence>
<organism evidence="1 2">
    <name type="scientific">Legionella geestiana</name>
    <dbReference type="NCBI Taxonomy" id="45065"/>
    <lineage>
        <taxon>Bacteria</taxon>
        <taxon>Pseudomonadati</taxon>
        <taxon>Pseudomonadota</taxon>
        <taxon>Gammaproteobacteria</taxon>
        <taxon>Legionellales</taxon>
        <taxon>Legionellaceae</taxon>
        <taxon>Legionella</taxon>
    </lineage>
</organism>